<evidence type="ECO:0000313" key="1">
    <source>
        <dbReference type="EMBL" id="KAF8662873.1"/>
    </source>
</evidence>
<sequence length="19" mass="2125">MLQHCINLGNIAKEECTAH</sequence>
<name>A0A835AI43_9POAL</name>
<proteinExistence type="predicted"/>
<reference evidence="1" key="1">
    <citation type="submission" date="2020-07" db="EMBL/GenBank/DDBJ databases">
        <title>Genome sequence and genetic diversity analysis of an under-domesticated orphan crop, white fonio (Digitaria exilis).</title>
        <authorList>
            <person name="Bennetzen J.L."/>
            <person name="Chen S."/>
            <person name="Ma X."/>
            <person name="Wang X."/>
            <person name="Yssel A.E.J."/>
            <person name="Chaluvadi S.R."/>
            <person name="Johnson M."/>
            <person name="Gangashetty P."/>
            <person name="Hamidou F."/>
            <person name="Sanogo M.D."/>
            <person name="Zwaenepoel A."/>
            <person name="Wallace J."/>
            <person name="Van De Peer Y."/>
            <person name="Van Deynze A."/>
        </authorList>
    </citation>
    <scope>NUCLEOTIDE SEQUENCE</scope>
    <source>
        <tissue evidence="1">Leaves</tissue>
    </source>
</reference>
<protein>
    <submittedName>
        <fullName evidence="1">Uncharacterized protein</fullName>
    </submittedName>
</protein>
<keyword evidence="2" id="KW-1185">Reference proteome</keyword>
<dbReference type="AlphaFoldDB" id="A0A835AI43"/>
<comment type="caution">
    <text evidence="1">The sequence shown here is derived from an EMBL/GenBank/DDBJ whole genome shotgun (WGS) entry which is preliminary data.</text>
</comment>
<organism evidence="1 2">
    <name type="scientific">Digitaria exilis</name>
    <dbReference type="NCBI Taxonomy" id="1010633"/>
    <lineage>
        <taxon>Eukaryota</taxon>
        <taxon>Viridiplantae</taxon>
        <taxon>Streptophyta</taxon>
        <taxon>Embryophyta</taxon>
        <taxon>Tracheophyta</taxon>
        <taxon>Spermatophyta</taxon>
        <taxon>Magnoliopsida</taxon>
        <taxon>Liliopsida</taxon>
        <taxon>Poales</taxon>
        <taxon>Poaceae</taxon>
        <taxon>PACMAD clade</taxon>
        <taxon>Panicoideae</taxon>
        <taxon>Panicodae</taxon>
        <taxon>Paniceae</taxon>
        <taxon>Anthephorinae</taxon>
        <taxon>Digitaria</taxon>
    </lineage>
</organism>
<dbReference type="Proteomes" id="UP000636709">
    <property type="component" value="Unassembled WGS sequence"/>
</dbReference>
<accession>A0A835AI43</accession>
<dbReference type="EMBL" id="JACEFO010002379">
    <property type="protein sequence ID" value="KAF8662873.1"/>
    <property type="molecule type" value="Genomic_DNA"/>
</dbReference>
<evidence type="ECO:0000313" key="2">
    <source>
        <dbReference type="Proteomes" id="UP000636709"/>
    </source>
</evidence>
<gene>
    <name evidence="1" type="ORF">HU200_055453</name>
</gene>